<dbReference type="Proteomes" id="UP001569428">
    <property type="component" value="Unassembled WGS sequence"/>
</dbReference>
<gene>
    <name evidence="2" type="ORF">ACCI49_11805</name>
</gene>
<dbReference type="EC" id="2.3.-.-" evidence="2"/>
<sequence length="177" mass="20030">MFQLNTPNLVLCEFNENDAELTLKLLNDTDFLRNIGDRAVRNLEQARKYIQDGPLTMYREHNFGLYKVKLKNGTGIGTCGLIKREGLDDVDIGFAFLPEHRGKGYALEASRAIMRHAYKTLGLERIVAITLPNNTPSVKLLERIGLRAEGKVILPGEHKELLLMAWEAKTNCSFEIE</sequence>
<evidence type="ECO:0000259" key="1">
    <source>
        <dbReference type="PROSITE" id="PS51186"/>
    </source>
</evidence>
<dbReference type="PANTHER" id="PTHR43792:SF1">
    <property type="entry name" value="N-ACETYLTRANSFERASE DOMAIN-CONTAINING PROTEIN"/>
    <property type="match status" value="1"/>
</dbReference>
<keyword evidence="3" id="KW-1185">Reference proteome</keyword>
<dbReference type="EMBL" id="JBGMEK010000023">
    <property type="protein sequence ID" value="MFA0811605.1"/>
    <property type="molecule type" value="Genomic_DNA"/>
</dbReference>
<keyword evidence="2" id="KW-0808">Transferase</keyword>
<dbReference type="GO" id="GO:0016746">
    <property type="term" value="F:acyltransferase activity"/>
    <property type="evidence" value="ECO:0007669"/>
    <property type="project" value="UniProtKB-KW"/>
</dbReference>
<dbReference type="InterPro" id="IPR016181">
    <property type="entry name" value="Acyl_CoA_acyltransferase"/>
</dbReference>
<name>A0ABV4P0Z1_9GAMM</name>
<dbReference type="InterPro" id="IPR000182">
    <property type="entry name" value="GNAT_dom"/>
</dbReference>
<dbReference type="Gene3D" id="3.40.630.30">
    <property type="match status" value="1"/>
</dbReference>
<dbReference type="PROSITE" id="PS51186">
    <property type="entry name" value="GNAT"/>
    <property type="match status" value="1"/>
</dbReference>
<organism evidence="2 3">
    <name type="scientific">Microbulbifer epialgicus</name>
    <dbReference type="NCBI Taxonomy" id="393907"/>
    <lineage>
        <taxon>Bacteria</taxon>
        <taxon>Pseudomonadati</taxon>
        <taxon>Pseudomonadota</taxon>
        <taxon>Gammaproteobacteria</taxon>
        <taxon>Cellvibrionales</taxon>
        <taxon>Microbulbiferaceae</taxon>
        <taxon>Microbulbifer</taxon>
    </lineage>
</organism>
<dbReference type="InterPro" id="IPR051531">
    <property type="entry name" value="N-acetyltransferase"/>
</dbReference>
<keyword evidence="2" id="KW-0012">Acyltransferase</keyword>
<dbReference type="RefSeq" id="WP_371839180.1">
    <property type="nucleotide sequence ID" value="NZ_JBGMEK010000023.1"/>
</dbReference>
<dbReference type="Pfam" id="PF13302">
    <property type="entry name" value="Acetyltransf_3"/>
    <property type="match status" value="1"/>
</dbReference>
<accession>A0ABV4P0Z1</accession>
<reference evidence="2 3" key="1">
    <citation type="submission" date="2024-08" db="EMBL/GenBank/DDBJ databases">
        <authorList>
            <person name="Ishaq N."/>
        </authorList>
    </citation>
    <scope>NUCLEOTIDE SEQUENCE [LARGE SCALE GENOMIC DNA]</scope>
    <source>
        <strain evidence="2 3">DSM 18651</strain>
    </source>
</reference>
<comment type="caution">
    <text evidence="2">The sequence shown here is derived from an EMBL/GenBank/DDBJ whole genome shotgun (WGS) entry which is preliminary data.</text>
</comment>
<evidence type="ECO:0000313" key="2">
    <source>
        <dbReference type="EMBL" id="MFA0811605.1"/>
    </source>
</evidence>
<dbReference type="SUPFAM" id="SSF55729">
    <property type="entry name" value="Acyl-CoA N-acyltransferases (Nat)"/>
    <property type="match status" value="1"/>
</dbReference>
<feature type="domain" description="N-acetyltransferase" evidence="1">
    <location>
        <begin position="9"/>
        <end position="169"/>
    </location>
</feature>
<evidence type="ECO:0000313" key="3">
    <source>
        <dbReference type="Proteomes" id="UP001569428"/>
    </source>
</evidence>
<protein>
    <submittedName>
        <fullName evidence="2">GNAT family N-acetyltransferase</fullName>
        <ecNumber evidence="2">2.3.-.-</ecNumber>
    </submittedName>
</protein>
<proteinExistence type="predicted"/>
<dbReference type="PANTHER" id="PTHR43792">
    <property type="entry name" value="GNAT FAMILY, PUTATIVE (AFU_ORTHOLOGUE AFUA_3G00765)-RELATED-RELATED"/>
    <property type="match status" value="1"/>
</dbReference>